<gene>
    <name evidence="4" type="ORF">D0Y65_031788</name>
</gene>
<dbReference type="AlphaFoldDB" id="A0A445I9Y3"/>
<reference evidence="4 5" key="1">
    <citation type="submission" date="2018-09" db="EMBL/GenBank/DDBJ databases">
        <title>A high-quality reference genome of wild soybean provides a powerful tool to mine soybean genomes.</title>
        <authorList>
            <person name="Xie M."/>
            <person name="Chung C.Y.L."/>
            <person name="Li M.-W."/>
            <person name="Wong F.-L."/>
            <person name="Chan T.-F."/>
            <person name="Lam H.-M."/>
        </authorList>
    </citation>
    <scope>NUCLEOTIDE SEQUENCE [LARGE SCALE GENOMIC DNA]</scope>
    <source>
        <strain evidence="5">cv. W05</strain>
        <tissue evidence="4">Hypocotyl of etiolated seedlings</tissue>
    </source>
</reference>
<dbReference type="PANTHER" id="PTHR13523">
    <property type="entry name" value="COILED-COIL-HELIX-COILED-COIL-HELIX DOMAIN CONTAINING 2/NUR77"/>
    <property type="match status" value="1"/>
</dbReference>
<evidence type="ECO:0000256" key="1">
    <source>
        <dbReference type="ARBA" id="ARBA00023157"/>
    </source>
</evidence>
<dbReference type="Pfam" id="PF06747">
    <property type="entry name" value="CHCH"/>
    <property type="match status" value="1"/>
</dbReference>
<evidence type="ECO:0000256" key="2">
    <source>
        <dbReference type="SAM" id="MobiDB-lite"/>
    </source>
</evidence>
<dbReference type="InterPro" id="IPR055304">
    <property type="entry name" value="CHCHD2/10-like"/>
</dbReference>
<dbReference type="GO" id="GO:0005739">
    <property type="term" value="C:mitochondrion"/>
    <property type="evidence" value="ECO:0007669"/>
    <property type="project" value="TreeGrafter"/>
</dbReference>
<organism evidence="4 5">
    <name type="scientific">Glycine soja</name>
    <name type="common">Wild soybean</name>
    <dbReference type="NCBI Taxonomy" id="3848"/>
    <lineage>
        <taxon>Eukaryota</taxon>
        <taxon>Viridiplantae</taxon>
        <taxon>Streptophyta</taxon>
        <taxon>Embryophyta</taxon>
        <taxon>Tracheophyta</taxon>
        <taxon>Spermatophyta</taxon>
        <taxon>Magnoliopsida</taxon>
        <taxon>eudicotyledons</taxon>
        <taxon>Gunneridae</taxon>
        <taxon>Pentapetalae</taxon>
        <taxon>rosids</taxon>
        <taxon>fabids</taxon>
        <taxon>Fabales</taxon>
        <taxon>Fabaceae</taxon>
        <taxon>Papilionoideae</taxon>
        <taxon>50 kb inversion clade</taxon>
        <taxon>NPAAA clade</taxon>
        <taxon>indigoferoid/millettioid clade</taxon>
        <taxon>Phaseoleae</taxon>
        <taxon>Glycine</taxon>
        <taxon>Glycine subgen. Soja</taxon>
    </lineage>
</organism>
<dbReference type="PANTHER" id="PTHR13523:SF2">
    <property type="entry name" value="COILED-COIL-HELIX-COILED-COIL-HELIX DOMAIN CONTAINING 2, ISOFORM A-RELATED"/>
    <property type="match status" value="1"/>
</dbReference>
<dbReference type="InterPro" id="IPR009069">
    <property type="entry name" value="Cys_alpha_HP_mot_SF"/>
</dbReference>
<dbReference type="InterPro" id="IPR010625">
    <property type="entry name" value="CHCH"/>
</dbReference>
<dbReference type="SUPFAM" id="SSF47072">
    <property type="entry name" value="Cysteine alpha-hairpin motif"/>
    <property type="match status" value="1"/>
</dbReference>
<name>A0A445I9Y3_GLYSO</name>
<feature type="compositionally biased region" description="Gly residues" evidence="2">
    <location>
        <begin position="1"/>
        <end position="10"/>
    </location>
</feature>
<sequence length="144" mass="14605">MPRGGGGSSGGESLLMSAGRSAHSARSHASRPVNHAPPPAPAQSDNRGSLFGTVAEGLAFGSGSAVAHRAVDSVFGPRTIQHEVAATGPPPASAANKLGGDACNVHAKAFQDCLNSYESDISKCQFYINMLAECRRNSGATLSA</sequence>
<dbReference type="GO" id="GO:0007005">
    <property type="term" value="P:mitochondrion organization"/>
    <property type="evidence" value="ECO:0007669"/>
    <property type="project" value="InterPro"/>
</dbReference>
<keyword evidence="1" id="KW-1015">Disulfide bond</keyword>
<evidence type="ECO:0000313" key="5">
    <source>
        <dbReference type="Proteomes" id="UP000289340"/>
    </source>
</evidence>
<keyword evidence="5" id="KW-1185">Reference proteome</keyword>
<feature type="region of interest" description="Disordered" evidence="2">
    <location>
        <begin position="1"/>
        <end position="48"/>
    </location>
</feature>
<evidence type="ECO:0000313" key="4">
    <source>
        <dbReference type="EMBL" id="RZB82850.1"/>
    </source>
</evidence>
<proteinExistence type="predicted"/>
<protein>
    <recommendedName>
        <fullName evidence="3">CHCH domain-containing protein</fullName>
    </recommendedName>
</protein>
<feature type="domain" description="CHCH" evidence="3">
    <location>
        <begin position="103"/>
        <end position="137"/>
    </location>
</feature>
<dbReference type="EMBL" id="QZWG01000011">
    <property type="protein sequence ID" value="RZB82850.1"/>
    <property type="molecule type" value="Genomic_DNA"/>
</dbReference>
<dbReference type="Gene3D" id="1.10.287.1130">
    <property type="entry name" value="CytochromE C oxidase copper chaperone"/>
    <property type="match status" value="1"/>
</dbReference>
<evidence type="ECO:0000259" key="3">
    <source>
        <dbReference type="Pfam" id="PF06747"/>
    </source>
</evidence>
<comment type="caution">
    <text evidence="4">The sequence shown here is derived from an EMBL/GenBank/DDBJ whole genome shotgun (WGS) entry which is preliminary data.</text>
</comment>
<dbReference type="GO" id="GO:0005634">
    <property type="term" value="C:nucleus"/>
    <property type="evidence" value="ECO:0007669"/>
    <property type="project" value="TreeGrafter"/>
</dbReference>
<dbReference type="Proteomes" id="UP000289340">
    <property type="component" value="Chromosome 11"/>
</dbReference>
<accession>A0A445I9Y3</accession>